<dbReference type="GO" id="GO:0030864">
    <property type="term" value="C:cortical actin cytoskeleton"/>
    <property type="evidence" value="ECO:0007669"/>
    <property type="project" value="TreeGrafter"/>
</dbReference>
<comment type="subcellular location">
    <subcellularLocation>
        <location evidence="1">Cytoplasm</location>
        <location evidence="1">Cytoskeleton</location>
    </subcellularLocation>
</comment>
<evidence type="ECO:0000259" key="10">
    <source>
        <dbReference type="PROSITE" id="PS51307"/>
    </source>
</evidence>
<dbReference type="SMART" id="SM00228">
    <property type="entry name" value="PDZ"/>
    <property type="match status" value="1"/>
</dbReference>
<dbReference type="PANTHER" id="PTHR15012:SF35">
    <property type="entry name" value="PROTEIN SHROOM4"/>
    <property type="match status" value="1"/>
</dbReference>
<dbReference type="PANTHER" id="PTHR15012">
    <property type="entry name" value="APICAL PROTEIN/SHROOM-RELATED"/>
    <property type="match status" value="1"/>
</dbReference>
<dbReference type="Pfam" id="PF08687">
    <property type="entry name" value="ASD2"/>
    <property type="match status" value="1"/>
</dbReference>
<evidence type="ECO:0000313" key="11">
    <source>
        <dbReference type="EMBL" id="KAG9274302.1"/>
    </source>
</evidence>
<feature type="region of interest" description="Disordered" evidence="8">
    <location>
        <begin position="749"/>
        <end position="787"/>
    </location>
</feature>
<name>A0A8T2LWX5_ASTMX</name>
<feature type="compositionally biased region" description="Basic and acidic residues" evidence="8">
    <location>
        <begin position="749"/>
        <end position="758"/>
    </location>
</feature>
<keyword evidence="4" id="KW-0963">Cytoplasm</keyword>
<feature type="region of interest" description="Disordered" evidence="8">
    <location>
        <begin position="1244"/>
        <end position="1309"/>
    </location>
</feature>
<dbReference type="SUPFAM" id="SSF50156">
    <property type="entry name" value="PDZ domain-like"/>
    <property type="match status" value="1"/>
</dbReference>
<feature type="region of interest" description="Disordered" evidence="8">
    <location>
        <begin position="466"/>
        <end position="715"/>
    </location>
</feature>
<comment type="similarity">
    <text evidence="2">Belongs to the shroom family.</text>
</comment>
<dbReference type="CDD" id="cd06750">
    <property type="entry name" value="PDZ_shroom2_3_4-like"/>
    <property type="match status" value="1"/>
</dbReference>
<dbReference type="GO" id="GO:0051015">
    <property type="term" value="F:actin filament binding"/>
    <property type="evidence" value="ECO:0007669"/>
    <property type="project" value="InterPro"/>
</dbReference>
<feature type="compositionally biased region" description="Polar residues" evidence="8">
    <location>
        <begin position="481"/>
        <end position="491"/>
    </location>
</feature>
<feature type="region of interest" description="Disordered" evidence="8">
    <location>
        <begin position="1323"/>
        <end position="1361"/>
    </location>
</feature>
<feature type="domain" description="PDZ" evidence="9">
    <location>
        <begin position="12"/>
        <end position="94"/>
    </location>
</feature>
<feature type="compositionally biased region" description="Polar residues" evidence="8">
    <location>
        <begin position="169"/>
        <end position="183"/>
    </location>
</feature>
<feature type="compositionally biased region" description="Polar residues" evidence="8">
    <location>
        <begin position="1141"/>
        <end position="1151"/>
    </location>
</feature>
<sequence length="1751" mass="196455">METVEQLVSFNHIHVQLNGGAPWGFTLKGGLEHGEPLIITKIEEGGKAAQCKKLKVGDELVNINGSALYGSRQEALILIKGSYRILKIVVRRRTVPLIRPHSWHLAKVSEPLSLPGQAGSPDGPPAMQLHPPPTFSVPWHSGGDSRELSMQLGHLSSTDHSSSLGSMESLENPSSQGYYDNQLSPIDPAIFNNKRDSAYSSFSASSNTSDYTVSLRPEENSSMDSLLQGLGPSCRFIEGRPHSAASGPGELHCEDGSLKSRSLPHRPEAKVRPSSYGYEEEKCGPPQPPMRKDSFRATRGRPGVADKRCVSAPVGIPVMNNCLIESPSHTSEGVIGSGCLKEAQENGQDLVRKGNRAEPYYTLSSQRELCRDNHDGSTGECNKNPSRLKPLERCSSQPSPPPTEINEPQLGLEDSLQTRMHRHSAPEKLLASQLHMMELSSDNSEHSMSPNSQWSHSLHSRLELRENSPDVASQGKWEGSRCSTPGSLTTSELDEQRLEDDQFDSGQSLSPIHPSWGRSASVPGEPTRNGFSGSGSSLDSDLLERDFGPISAAASMDTLIEEDHDRGGDEVEISKPPQKRQFRSSKSRRRNERFATNLRNEIQRKKAQLQKSTGQSGLLFGEDTVKEEDSANLQVEDESQAGFLEISQTRTQTQSSNQTTPALAPSQPRRTTSNSAFQEDSEKHCGINPVEHTSTCTEDSRLVSQHETQGFPSTDGTRPVCVRVVEEVAPAGKARRWRWTPENKLQPEVEVSEKKSVKEITPPPWKPQTTRARVGSSSGRSSRTDDCDILPFADRRKFFEETIRNLSQSVTNLASLTSRRQRPEKQGKLDEPSSPDPPRESVPELGRRRFSYQGGVHDGTSMSSLEARRQFVSTQRERDRERERMVEIERKREKEREREKEKERQREKERLREQERIKEQERFQAWKKEQDEQKEREREMANAIMVEREQERVQYVEEKWEMDRDVVYAGHDVNNTIMPPPLPHGTHQNQQYLSQSGVTPYSSHPDNSYIQSVPDIQKPCSAFRPVMSHQYQSDHCCLHPGNKARSCTPTEAYPVRELEQTKLNRKFSLTERDYPHYRRDSRPVEVTVAPGFQSQWNNNNRLRFNNNENQPFRSSLLRNRAMSENDLRVLTPCLQSHLAANTNSGRMSSTLRELDENIPSDSEEKKKKGPPPPRPPPPKWGQFHMRRASHHNLFSSPPAPSPPPQTYTSRPPLVTELTRQRSYSLPPRDGTENCQQCHQECPVAPPSPAFSRRAFKPVAPPPKEQDVPPTHHYDMNSEIDPPPAVAQVEQSTRLPHPTWRLPSDQYQPPVVKPVFHKHRAEWDLTNPHNSSPTNSNSRSSGPNPSENGSYPGAVPPESYFTMNNNNTYQQHLQNWPQQTGAVCKHLEPSTQTPLPIQEQTLPLETDIDEVHEDEGTSVEQQSREEGGMEMQCFAQPVTVLETDIDTVTEEEAPLAGMRRGQRVSLVDSFLEKDCEKAGKELMVELFPQCTDTGSGGEGWRGGYPVNVDTLERSSRQLSSTSHALASTTYSDSTSKAQLFNKMSNFSEVKEGEEELNYKKQLIESLRKKLGVLHDAQRGLQEDIRANAQLGEEVESLVLAVCKPNEVDKYRMFIGDLDKVTSLLLSLSGRLLRVESALDCLDPESGHTERLPLLEKKKQLLAQLAEAQELKEHVDRREQAVGRVLGRCLTPEQLRDYSHFVKMKAALLVEQRQLDDKIRLGEEQLRGLRESLGMGMGLGLGLGLGVGLGYGH</sequence>
<evidence type="ECO:0000256" key="3">
    <source>
        <dbReference type="ARBA" id="ARBA00022473"/>
    </source>
</evidence>
<keyword evidence="6" id="KW-0009">Actin-binding</keyword>
<feature type="compositionally biased region" description="Basic and acidic residues" evidence="8">
    <location>
        <begin position="1263"/>
        <end position="1275"/>
    </location>
</feature>
<dbReference type="Gene3D" id="6.10.250.3120">
    <property type="match status" value="1"/>
</dbReference>
<dbReference type="FunFam" id="2.30.42.10:FF:000100">
    <property type="entry name" value="Shroom family member 2"/>
    <property type="match status" value="1"/>
</dbReference>
<protein>
    <submittedName>
        <fullName evidence="11">Protein Shroom4 isoform X1</fullName>
    </submittedName>
</protein>
<evidence type="ECO:0000256" key="8">
    <source>
        <dbReference type="SAM" id="MobiDB-lite"/>
    </source>
</evidence>
<dbReference type="InterPro" id="IPR001478">
    <property type="entry name" value="PDZ"/>
</dbReference>
<gene>
    <name evidence="11" type="primary">SHROOM4</name>
    <name evidence="11" type="ORF">AMEX_G11210</name>
</gene>
<dbReference type="OrthoDB" id="10063560at2759"/>
<feature type="compositionally biased region" description="Pro residues" evidence="8">
    <location>
        <begin position="1170"/>
        <end position="1179"/>
    </location>
</feature>
<feature type="domain" description="ASD2" evidence="10">
    <location>
        <begin position="1452"/>
        <end position="1732"/>
    </location>
</feature>
<feature type="compositionally biased region" description="Low complexity" evidence="8">
    <location>
        <begin position="647"/>
        <end position="660"/>
    </location>
</feature>
<dbReference type="InterPro" id="IPR036034">
    <property type="entry name" value="PDZ_sf"/>
</dbReference>
<feature type="region of interest" description="Disordered" evidence="8">
    <location>
        <begin position="1141"/>
        <end position="1211"/>
    </location>
</feature>
<feature type="region of interest" description="Disordered" evidence="8">
    <location>
        <begin position="113"/>
        <end position="183"/>
    </location>
</feature>
<comment type="caution">
    <text evidence="11">The sequence shown here is derived from an EMBL/GenBank/DDBJ whole genome shotgun (WGS) entry which is preliminary data.</text>
</comment>
<organism evidence="11 12">
    <name type="scientific">Astyanax mexicanus</name>
    <name type="common">Blind cave fish</name>
    <name type="synonym">Astyanax fasciatus mexicanus</name>
    <dbReference type="NCBI Taxonomy" id="7994"/>
    <lineage>
        <taxon>Eukaryota</taxon>
        <taxon>Metazoa</taxon>
        <taxon>Chordata</taxon>
        <taxon>Craniata</taxon>
        <taxon>Vertebrata</taxon>
        <taxon>Euteleostomi</taxon>
        <taxon>Actinopterygii</taxon>
        <taxon>Neopterygii</taxon>
        <taxon>Teleostei</taxon>
        <taxon>Ostariophysi</taxon>
        <taxon>Characiformes</taxon>
        <taxon>Characoidei</taxon>
        <taxon>Acestrorhamphidae</taxon>
        <taxon>Acestrorhamphinae</taxon>
        <taxon>Astyanax</taxon>
    </lineage>
</organism>
<evidence type="ECO:0000259" key="9">
    <source>
        <dbReference type="PROSITE" id="PS50106"/>
    </source>
</evidence>
<accession>A0A8T2LWX5</accession>
<feature type="region of interest" description="Disordered" evidence="8">
    <location>
        <begin position="368"/>
        <end position="408"/>
    </location>
</feature>
<evidence type="ECO:0000256" key="2">
    <source>
        <dbReference type="ARBA" id="ARBA00006469"/>
    </source>
</evidence>
<dbReference type="GO" id="GO:0005912">
    <property type="term" value="C:adherens junction"/>
    <property type="evidence" value="ECO:0007669"/>
    <property type="project" value="TreeGrafter"/>
</dbReference>
<feature type="compositionally biased region" description="Basic and acidic residues" evidence="8">
    <location>
        <begin position="821"/>
        <end position="847"/>
    </location>
</feature>
<feature type="compositionally biased region" description="Basic and acidic residues" evidence="8">
    <location>
        <begin position="875"/>
        <end position="915"/>
    </location>
</feature>
<keyword evidence="7" id="KW-0206">Cytoskeleton</keyword>
<feature type="compositionally biased region" description="Low complexity" evidence="8">
    <location>
        <begin position="152"/>
        <end position="166"/>
    </location>
</feature>
<dbReference type="GO" id="GO:0007015">
    <property type="term" value="P:actin filament organization"/>
    <property type="evidence" value="ECO:0007669"/>
    <property type="project" value="TreeGrafter"/>
</dbReference>
<evidence type="ECO:0000256" key="4">
    <source>
        <dbReference type="ARBA" id="ARBA00022490"/>
    </source>
</evidence>
<dbReference type="GO" id="GO:0016324">
    <property type="term" value="C:apical plasma membrane"/>
    <property type="evidence" value="ECO:0007669"/>
    <property type="project" value="TreeGrafter"/>
</dbReference>
<dbReference type="InterPro" id="IPR014799">
    <property type="entry name" value="ASD2_dom"/>
</dbReference>
<dbReference type="InterPro" id="IPR027685">
    <property type="entry name" value="Shroom_fam"/>
</dbReference>
<feature type="compositionally biased region" description="Basic and acidic residues" evidence="8">
    <location>
        <begin position="368"/>
        <end position="377"/>
    </location>
</feature>
<reference evidence="11 12" key="1">
    <citation type="submission" date="2021-07" db="EMBL/GenBank/DDBJ databases">
        <authorList>
            <person name="Imarazene B."/>
            <person name="Zahm M."/>
            <person name="Klopp C."/>
            <person name="Cabau C."/>
            <person name="Beille S."/>
            <person name="Jouanno E."/>
            <person name="Castinel A."/>
            <person name="Lluch J."/>
            <person name="Gil L."/>
            <person name="Kuchtly C."/>
            <person name="Lopez Roques C."/>
            <person name="Donnadieu C."/>
            <person name="Parrinello H."/>
            <person name="Journot L."/>
            <person name="Du K."/>
            <person name="Schartl M."/>
            <person name="Retaux S."/>
            <person name="Guiguen Y."/>
        </authorList>
    </citation>
    <scope>NUCLEOTIDE SEQUENCE [LARGE SCALE GENOMIC DNA]</scope>
    <source>
        <strain evidence="11">Pach_M1</strain>
        <tissue evidence="11">Testis</tissue>
    </source>
</reference>
<evidence type="ECO:0000256" key="6">
    <source>
        <dbReference type="ARBA" id="ARBA00023203"/>
    </source>
</evidence>
<keyword evidence="5" id="KW-0597">Phosphoprotein</keyword>
<feature type="compositionally biased region" description="Polar residues" evidence="8">
    <location>
        <begin position="668"/>
        <end position="678"/>
    </location>
</feature>
<dbReference type="Proteomes" id="UP000752171">
    <property type="component" value="Unassembled WGS sequence"/>
</dbReference>
<dbReference type="Pfam" id="PF00595">
    <property type="entry name" value="PDZ"/>
    <property type="match status" value="1"/>
</dbReference>
<evidence type="ECO:0000256" key="7">
    <source>
        <dbReference type="ARBA" id="ARBA00023212"/>
    </source>
</evidence>
<dbReference type="PROSITE" id="PS50106">
    <property type="entry name" value="PDZ"/>
    <property type="match status" value="1"/>
</dbReference>
<evidence type="ECO:0000256" key="1">
    <source>
        <dbReference type="ARBA" id="ARBA00004245"/>
    </source>
</evidence>
<feature type="compositionally biased region" description="Basic and acidic residues" evidence="8">
    <location>
        <begin position="561"/>
        <end position="573"/>
    </location>
</feature>
<dbReference type="EMBL" id="JAICCE010000008">
    <property type="protein sequence ID" value="KAG9274302.1"/>
    <property type="molecule type" value="Genomic_DNA"/>
</dbReference>
<feature type="compositionally biased region" description="Low complexity" evidence="8">
    <location>
        <begin position="1326"/>
        <end position="1352"/>
    </location>
</feature>
<feature type="compositionally biased region" description="Polar residues" evidence="8">
    <location>
        <begin position="691"/>
        <end position="715"/>
    </location>
</feature>
<keyword evidence="3" id="KW-0217">Developmental protein</keyword>
<feature type="compositionally biased region" description="Basic residues" evidence="8">
    <location>
        <begin position="577"/>
        <end position="591"/>
    </location>
</feature>
<dbReference type="Gene3D" id="2.30.42.10">
    <property type="match status" value="1"/>
</dbReference>
<dbReference type="PROSITE" id="PS51307">
    <property type="entry name" value="ASD2"/>
    <property type="match status" value="1"/>
</dbReference>
<feature type="region of interest" description="Disordered" evidence="8">
    <location>
        <begin position="814"/>
        <end position="915"/>
    </location>
</feature>
<feature type="region of interest" description="Disordered" evidence="8">
    <location>
        <begin position="242"/>
        <end position="302"/>
    </location>
</feature>
<evidence type="ECO:0000313" key="12">
    <source>
        <dbReference type="Proteomes" id="UP000752171"/>
    </source>
</evidence>
<proteinExistence type="inferred from homology"/>
<evidence type="ECO:0000256" key="5">
    <source>
        <dbReference type="ARBA" id="ARBA00022553"/>
    </source>
</evidence>
<dbReference type="GO" id="GO:0043296">
    <property type="term" value="C:apical junction complex"/>
    <property type="evidence" value="ECO:0007669"/>
    <property type="project" value="TreeGrafter"/>
</dbReference>